<gene>
    <name evidence="11" type="ORF">CBR_g46210</name>
</gene>
<evidence type="ECO:0000256" key="4">
    <source>
        <dbReference type="ARBA" id="ARBA00022989"/>
    </source>
</evidence>
<evidence type="ECO:0000256" key="3">
    <source>
        <dbReference type="ARBA" id="ARBA00022692"/>
    </source>
</evidence>
<feature type="transmembrane region" description="Helical" evidence="10">
    <location>
        <begin position="265"/>
        <end position="287"/>
    </location>
</feature>
<evidence type="ECO:0000256" key="7">
    <source>
        <dbReference type="ARBA" id="ARBA00023209"/>
    </source>
</evidence>
<dbReference type="Pfam" id="PF04191">
    <property type="entry name" value="PEMT"/>
    <property type="match status" value="1"/>
</dbReference>
<keyword evidence="6 10" id="KW-0472">Membrane</keyword>
<organism evidence="11 12">
    <name type="scientific">Chara braunii</name>
    <name type="common">Braun's stonewort</name>
    <dbReference type="NCBI Taxonomy" id="69332"/>
    <lineage>
        <taxon>Eukaryota</taxon>
        <taxon>Viridiplantae</taxon>
        <taxon>Streptophyta</taxon>
        <taxon>Charophyceae</taxon>
        <taxon>Charales</taxon>
        <taxon>Characeae</taxon>
        <taxon>Chara</taxon>
    </lineage>
</organism>
<dbReference type="STRING" id="69332.A0A388M089"/>
<dbReference type="PANTHER" id="PTHR12714:SF11">
    <property type="entry name" value="PROTEIN C-TERMINAL S-ISOPRENYLCYSTEINE CARBOXYL O-METHYLTRANSFERASE"/>
    <property type="match status" value="1"/>
</dbReference>
<evidence type="ECO:0000313" key="11">
    <source>
        <dbReference type="EMBL" id="GBG87912.1"/>
    </source>
</evidence>
<keyword evidence="12" id="KW-1185">Reference proteome</keyword>
<evidence type="ECO:0000256" key="10">
    <source>
        <dbReference type="SAM" id="Phobius"/>
    </source>
</evidence>
<feature type="transmembrane region" description="Helical" evidence="10">
    <location>
        <begin position="308"/>
        <end position="325"/>
    </location>
</feature>
<dbReference type="InterPro" id="IPR007318">
    <property type="entry name" value="Phopholipid_MeTrfase"/>
</dbReference>
<comment type="subcellular location">
    <subcellularLocation>
        <location evidence="1">Endomembrane system</location>
        <topology evidence="1">Multi-pass membrane protein</topology>
    </subcellularLocation>
</comment>
<keyword evidence="5" id="KW-0443">Lipid metabolism</keyword>
<protein>
    <recommendedName>
        <fullName evidence="13">Protein-S-isoprenylcysteine O-methyltransferase</fullName>
    </recommendedName>
</protein>
<feature type="transmembrane region" description="Helical" evidence="10">
    <location>
        <begin position="237"/>
        <end position="259"/>
    </location>
</feature>
<accession>A0A388M089</accession>
<keyword evidence="4 10" id="KW-1133">Transmembrane helix</keyword>
<feature type="compositionally biased region" description="Acidic residues" evidence="9">
    <location>
        <begin position="21"/>
        <end position="31"/>
    </location>
</feature>
<dbReference type="PANTHER" id="PTHR12714">
    <property type="entry name" value="PROTEIN-S ISOPRENYLCYSTEINE O-METHYLTRANSFERASE"/>
    <property type="match status" value="1"/>
</dbReference>
<dbReference type="EMBL" id="BFEA01000638">
    <property type="protein sequence ID" value="GBG87912.1"/>
    <property type="molecule type" value="Genomic_DNA"/>
</dbReference>
<evidence type="ECO:0000256" key="9">
    <source>
        <dbReference type="SAM" id="MobiDB-lite"/>
    </source>
</evidence>
<dbReference type="Gramene" id="GBG87912">
    <property type="protein sequence ID" value="GBG87912"/>
    <property type="gene ID" value="CBR_g46210"/>
</dbReference>
<proteinExistence type="predicted"/>
<dbReference type="GO" id="GO:0016740">
    <property type="term" value="F:transferase activity"/>
    <property type="evidence" value="ECO:0007669"/>
    <property type="project" value="UniProtKB-ARBA"/>
</dbReference>
<feature type="transmembrane region" description="Helical" evidence="10">
    <location>
        <begin position="331"/>
        <end position="350"/>
    </location>
</feature>
<keyword evidence="8" id="KW-1208">Phospholipid metabolism</keyword>
<evidence type="ECO:0000256" key="8">
    <source>
        <dbReference type="ARBA" id="ARBA00023264"/>
    </source>
</evidence>
<feature type="transmembrane region" description="Helical" evidence="10">
    <location>
        <begin position="390"/>
        <end position="419"/>
    </location>
</feature>
<evidence type="ECO:0000256" key="5">
    <source>
        <dbReference type="ARBA" id="ARBA00023098"/>
    </source>
</evidence>
<keyword evidence="3 10" id="KW-0812">Transmembrane</keyword>
<dbReference type="OrthoDB" id="2019499at2759"/>
<feature type="region of interest" description="Disordered" evidence="9">
    <location>
        <begin position="1"/>
        <end position="72"/>
    </location>
</feature>
<dbReference type="UniPathway" id="UPA00753"/>
<reference evidence="11 12" key="1">
    <citation type="journal article" date="2018" name="Cell">
        <title>The Chara Genome: Secondary Complexity and Implications for Plant Terrestrialization.</title>
        <authorList>
            <person name="Nishiyama T."/>
            <person name="Sakayama H."/>
            <person name="Vries J.D."/>
            <person name="Buschmann H."/>
            <person name="Saint-Marcoux D."/>
            <person name="Ullrich K.K."/>
            <person name="Haas F.B."/>
            <person name="Vanderstraeten L."/>
            <person name="Becker D."/>
            <person name="Lang D."/>
            <person name="Vosolsobe S."/>
            <person name="Rombauts S."/>
            <person name="Wilhelmsson P.K.I."/>
            <person name="Janitza P."/>
            <person name="Kern R."/>
            <person name="Heyl A."/>
            <person name="Rumpler F."/>
            <person name="Villalobos L.I.A.C."/>
            <person name="Clay J.M."/>
            <person name="Skokan R."/>
            <person name="Toyoda A."/>
            <person name="Suzuki Y."/>
            <person name="Kagoshima H."/>
            <person name="Schijlen E."/>
            <person name="Tajeshwar N."/>
            <person name="Catarino B."/>
            <person name="Hetherington A.J."/>
            <person name="Saltykova A."/>
            <person name="Bonnot C."/>
            <person name="Breuninger H."/>
            <person name="Symeonidi A."/>
            <person name="Radhakrishnan G.V."/>
            <person name="Van Nieuwerburgh F."/>
            <person name="Deforce D."/>
            <person name="Chang C."/>
            <person name="Karol K.G."/>
            <person name="Hedrich R."/>
            <person name="Ulvskov P."/>
            <person name="Glockner G."/>
            <person name="Delwiche C.F."/>
            <person name="Petrasek J."/>
            <person name="Van de Peer Y."/>
            <person name="Friml J."/>
            <person name="Beilby M."/>
            <person name="Dolan L."/>
            <person name="Kohara Y."/>
            <person name="Sugano S."/>
            <person name="Fujiyama A."/>
            <person name="Delaux P.-M."/>
            <person name="Quint M."/>
            <person name="TheiBen G."/>
            <person name="Hagemann M."/>
            <person name="Harholt J."/>
            <person name="Dunand C."/>
            <person name="Zachgo S."/>
            <person name="Langdale J."/>
            <person name="Maumus F."/>
            <person name="Straeten D.V.D."/>
            <person name="Gould S.B."/>
            <person name="Rensing S.A."/>
        </authorList>
    </citation>
    <scope>NUCLEOTIDE SEQUENCE [LARGE SCALE GENOMIC DNA]</scope>
    <source>
        <strain evidence="11 12">S276</strain>
    </source>
</reference>
<name>A0A388M089_CHABU</name>
<dbReference type="GO" id="GO:0006656">
    <property type="term" value="P:phosphatidylcholine biosynthetic process"/>
    <property type="evidence" value="ECO:0007669"/>
    <property type="project" value="UniProtKB-UniPathway"/>
</dbReference>
<keyword evidence="2" id="KW-0444">Lipid biosynthesis</keyword>
<evidence type="ECO:0000256" key="2">
    <source>
        <dbReference type="ARBA" id="ARBA00022516"/>
    </source>
</evidence>
<evidence type="ECO:0000256" key="6">
    <source>
        <dbReference type="ARBA" id="ARBA00023136"/>
    </source>
</evidence>
<feature type="transmembrane region" description="Helical" evidence="10">
    <location>
        <begin position="205"/>
        <end position="225"/>
    </location>
</feature>
<evidence type="ECO:0000313" key="12">
    <source>
        <dbReference type="Proteomes" id="UP000265515"/>
    </source>
</evidence>
<dbReference type="Gene3D" id="1.20.120.1630">
    <property type="match status" value="1"/>
</dbReference>
<dbReference type="AlphaFoldDB" id="A0A388M089"/>
<evidence type="ECO:0000256" key="1">
    <source>
        <dbReference type="ARBA" id="ARBA00004127"/>
    </source>
</evidence>
<feature type="transmembrane region" description="Helical" evidence="10">
    <location>
        <begin position="166"/>
        <end position="185"/>
    </location>
</feature>
<evidence type="ECO:0008006" key="13">
    <source>
        <dbReference type="Google" id="ProtNLM"/>
    </source>
</evidence>
<dbReference type="GO" id="GO:0012505">
    <property type="term" value="C:endomembrane system"/>
    <property type="evidence" value="ECO:0007669"/>
    <property type="project" value="UniProtKB-SubCell"/>
</dbReference>
<comment type="caution">
    <text evidence="11">The sequence shown here is derived from an EMBL/GenBank/DDBJ whole genome shotgun (WGS) entry which is preliminary data.</text>
</comment>
<sequence>MHVRPLQVCPAETATLRASDEREESNSEEGDGSAFAFGREEAHGSVLVADDERPHDVPSTPAPIRPDADGVYIRRGREETLPSPEEEDEEGNIFRWGPALAEILDPSDVDILDPEESLDVLRSKAQRLWLFAQGVAGLADHVGQRLGKGEVKLSVRLVGRRLTPQCVGTIAACTVAAYGIVFGTMKIVSRLLVDADVMLSISHFLVMWPRVVAVALAAFALSEVLRSRKRQAQPVSGWTSFVMLLAAVTWLILVPHGLINGYVNAWPLFMSALYIAFFCMGSVRRVLSYGRLADRSEDKQWQSTGGRLSLIGFVGSVALGHWLGALETGHALVRLPFLKIPAFLLAIVAFRMHVQASRVLGRAYDRVVAPTRLVTVGPYTTVRHPIYLSYILLFASYCLGLNSFLSLAFLVAVSCVYYWKRIGMEEELLEGEFPDQFVEYRGRTPYRLVPKLW</sequence>
<dbReference type="Proteomes" id="UP000265515">
    <property type="component" value="Unassembled WGS sequence"/>
</dbReference>
<keyword evidence="7" id="KW-0594">Phospholipid biosynthesis</keyword>